<dbReference type="InterPro" id="IPR000253">
    <property type="entry name" value="FHA_dom"/>
</dbReference>
<feature type="region of interest" description="Disordered" evidence="2">
    <location>
        <begin position="423"/>
        <end position="446"/>
    </location>
</feature>
<reference evidence="5" key="1">
    <citation type="submission" date="2025-08" db="UniProtKB">
        <authorList>
            <consortium name="RefSeq"/>
        </authorList>
    </citation>
    <scope>IDENTIFICATION</scope>
</reference>
<feature type="compositionally biased region" description="Polar residues" evidence="2">
    <location>
        <begin position="427"/>
        <end position="436"/>
    </location>
</feature>
<evidence type="ECO:0000259" key="3">
    <source>
        <dbReference type="PROSITE" id="PS50006"/>
    </source>
</evidence>
<dbReference type="CDD" id="cd22700">
    <property type="entry name" value="FHA_FHAD1"/>
    <property type="match status" value="1"/>
</dbReference>
<organism evidence="4 5">
    <name type="scientific">Microtus ochrogaster</name>
    <name type="common">Prairie vole</name>
    <dbReference type="NCBI Taxonomy" id="79684"/>
    <lineage>
        <taxon>Eukaryota</taxon>
        <taxon>Metazoa</taxon>
        <taxon>Chordata</taxon>
        <taxon>Craniata</taxon>
        <taxon>Vertebrata</taxon>
        <taxon>Euteleostomi</taxon>
        <taxon>Mammalia</taxon>
        <taxon>Eutheria</taxon>
        <taxon>Euarchontoglires</taxon>
        <taxon>Glires</taxon>
        <taxon>Rodentia</taxon>
        <taxon>Myomorpha</taxon>
        <taxon>Muroidea</taxon>
        <taxon>Cricetidae</taxon>
        <taxon>Arvicolinae</taxon>
        <taxon>Microtus</taxon>
    </lineage>
</organism>
<protein>
    <submittedName>
        <fullName evidence="5">Forkhead-associated domain-containing protein 1</fullName>
    </submittedName>
</protein>
<evidence type="ECO:0000256" key="2">
    <source>
        <dbReference type="SAM" id="MobiDB-lite"/>
    </source>
</evidence>
<dbReference type="PANTHER" id="PTHR18853:SF7">
    <property type="entry name" value="FORKHEAD-ASSOCIATED DOMAIN-CONTAINING PROTEIN 1"/>
    <property type="match status" value="1"/>
</dbReference>
<evidence type="ECO:0000313" key="4">
    <source>
        <dbReference type="Proteomes" id="UP000694915"/>
    </source>
</evidence>
<gene>
    <name evidence="5" type="primary">Fhad1</name>
</gene>
<evidence type="ECO:0000256" key="1">
    <source>
        <dbReference type="SAM" id="Coils"/>
    </source>
</evidence>
<dbReference type="SUPFAM" id="SSF49879">
    <property type="entry name" value="SMAD/FHA domain"/>
    <property type="match status" value="1"/>
</dbReference>
<dbReference type="Pfam" id="PF00498">
    <property type="entry name" value="FHA"/>
    <property type="match status" value="1"/>
</dbReference>
<feature type="coiled-coil region" evidence="1">
    <location>
        <begin position="657"/>
        <end position="947"/>
    </location>
</feature>
<keyword evidence="1" id="KW-0175">Coiled coil</keyword>
<feature type="compositionally biased region" description="Basic and acidic residues" evidence="2">
    <location>
        <begin position="437"/>
        <end position="446"/>
    </location>
</feature>
<dbReference type="Proteomes" id="UP000694915">
    <property type="component" value="Chromosome 10"/>
</dbReference>
<dbReference type="PANTHER" id="PTHR18853">
    <property type="entry name" value="FORKHEAD-ASSOCIATED DOMAIN-CONTAINING PROTEIN 1-RELATED"/>
    <property type="match status" value="1"/>
</dbReference>
<feature type="compositionally biased region" description="Basic and acidic residues" evidence="2">
    <location>
        <begin position="964"/>
        <end position="978"/>
    </location>
</feature>
<name>A0ABM1U6H9_MICOH</name>
<feature type="region of interest" description="Disordered" evidence="2">
    <location>
        <begin position="112"/>
        <end position="136"/>
    </location>
</feature>
<dbReference type="PROSITE" id="PS50006">
    <property type="entry name" value="FHA_DOMAIN"/>
    <property type="match status" value="1"/>
</dbReference>
<feature type="region of interest" description="Disordered" evidence="2">
    <location>
        <begin position="964"/>
        <end position="989"/>
    </location>
</feature>
<dbReference type="InterPro" id="IPR052642">
    <property type="entry name" value="CC-FHA_domain"/>
</dbReference>
<evidence type="ECO:0000313" key="5">
    <source>
        <dbReference type="RefSeq" id="XP_026637591.1"/>
    </source>
</evidence>
<accession>A0ABM1U6H9</accession>
<feature type="region of interest" description="Disordered" evidence="2">
    <location>
        <begin position="1413"/>
        <end position="1451"/>
    </location>
</feature>
<feature type="coiled-coil region" evidence="1">
    <location>
        <begin position="1287"/>
        <end position="1383"/>
    </location>
</feature>
<sequence length="1451" mass="167367">MKAYLKSADGFFVLNKSTTIGKHADSDLVLQSSDIDNHHALIEFNEDEGSFVLQDFNSRNGTFVNECHIQNVAVKLIPGDILRFGSTGLTYELVIENPPQVSCPWVMGPVPWPRPQPPQATQQPHQPSSPPHMHFHQGIRPATVQRSWSQGCPRPTMVPPAPFQRPVSANGKMFSFVMDPKSPVIKQVWASAMELSEQCVVEGLSGTIPPTEIFMDQDLGQQDKDEIILLLGREVNRLSDFEIESKYKDAVIMNLRGELADLSQRLSETAAATAARQSDRRTLKFQGLDEGDDPRQKEIESMKSQISALQKGYSQMLCHTLAERNSEVTSLKNEGMVTSLQKDVSARNEQVQQLKEEVNQLKNQNKEKDLQLEALSSRCSALKEELRTEEAQRESREAQEKELKLCRSQMQDMEKEVKKLREELKKNSSNQNTISKTLRERSKVEEKLQEDSRRKLLQLQEMGNRESLIKINLERAVGQLEHFRSQVIKATFGKTKPFRDKPVTDQQLIERIVQVTEDNLSFQQRKWTLQKETHLSNSKREETTENMEKLRAQLSSCQACMRESCSSRDLKKEVGLLQHLQLSPPVAGLQKAVLDILRVVLSWLEETEQLLRDLSIEMSGSDKGLSLYLTYLLEHYKKIMSQTQELRVQVSTSQETQQSLEQEYLAEKEKLNKEKLEQEEKLKAKIQQLVEEKKALETAIAQEKNRAKEALEGEQMKAREVESRLTYEKKALEESIAQEKHRAQEALEKAQTRIRDLESHLACQKEVLEDSVAREKRKVREMLEAERRKTQDLENQLTQQKEIAESITFERLKMRDTLEKEKRRIQDLENRLTKQREEIELKGQKEDILNNKLNDALAMVEEAERMKTAESRKAETLALKLDETVAELEKTKTKMIMMEERLRLQQQSMQAMKDERESQKHGFEEEITVYKEQIKQHSQTIVSLEERLCQVTQHHRKIEGEIATLKDNEPAHKEKVSKEPAAGPAPDSSAKEIACDHLIDDLLTAQKEILSQQEIIMRLRTDLSEAHGRMSDLRGELSEKQKMELERHVALVQQQNNELSMLKVKVAQTSGLVEKKDRELKVLREALRASHRPHLSTEQKPRNPTPKCDISLQIEPVHQDTFSSLQEEQFFSDLGAKCKGSRHEEVIQRQRKALSELRIRIKELEKANSSNHKDHANESFLELKTLRMEKNVQKILLDPKPDLTTLSRIEIRSPQNGLFSSTSNLAVEKSMKTDAAEALELSEKLYMDMSKTLGSLMNIKDMSGHVNLKHVSPKERERINHLRQKDLDLVFDKITQLKNRLQRKEELLLGCERELEQLRQSKVSIQMYQAQVAKLEDDIYKEAEEKALLKEALERTEQQLYQERRLNRAFRQQKDRVEAQEKKEASCCCPFKDNERQRRIFVEVVKRKMQNSNLQVGSKKVTQKTGQEKETKKEACKSSQSLSFVKSGGKN</sequence>
<dbReference type="RefSeq" id="XP_026637591.1">
    <property type="nucleotide sequence ID" value="XM_026781790.1"/>
</dbReference>
<feature type="domain" description="FHA" evidence="3">
    <location>
        <begin position="18"/>
        <end position="69"/>
    </location>
</feature>
<dbReference type="Gene3D" id="2.60.200.20">
    <property type="match status" value="1"/>
</dbReference>
<dbReference type="InterPro" id="IPR008984">
    <property type="entry name" value="SMAD_FHA_dom_sf"/>
</dbReference>
<proteinExistence type="predicted"/>
<dbReference type="GeneID" id="101998030"/>
<feature type="compositionally biased region" description="Basic and acidic residues" evidence="2">
    <location>
        <begin position="1426"/>
        <end position="1436"/>
    </location>
</feature>
<keyword evidence="4" id="KW-1185">Reference proteome</keyword>
<dbReference type="SMART" id="SM00240">
    <property type="entry name" value="FHA"/>
    <property type="match status" value="1"/>
</dbReference>